<keyword evidence="5" id="KW-1185">Reference proteome</keyword>
<proteinExistence type="predicted"/>
<dbReference type="RefSeq" id="WP_133264327.1">
    <property type="nucleotide sequence ID" value="NZ_JAGYGP010000007.1"/>
</dbReference>
<evidence type="ECO:0000256" key="2">
    <source>
        <dbReference type="ARBA" id="ARBA00023295"/>
    </source>
</evidence>
<gene>
    <name evidence="4" type="ORF">C5L23_000115</name>
</gene>
<dbReference type="NCBIfam" id="NF008036">
    <property type="entry name" value="PRK10768.1"/>
    <property type="match status" value="1"/>
</dbReference>
<keyword evidence="1" id="KW-0378">Hydrolase</keyword>
<dbReference type="AlphaFoldDB" id="A0A4R5NA85"/>
<feature type="domain" description="Inosine/uridine-preferring nucleoside hydrolase" evidence="3">
    <location>
        <begin position="6"/>
        <end position="293"/>
    </location>
</feature>
<dbReference type="SUPFAM" id="SSF53590">
    <property type="entry name" value="Nucleoside hydrolase"/>
    <property type="match status" value="1"/>
</dbReference>
<dbReference type="PANTHER" id="PTHR12304">
    <property type="entry name" value="INOSINE-URIDINE PREFERRING NUCLEOSIDE HYDROLASE"/>
    <property type="match status" value="1"/>
</dbReference>
<dbReference type="CDD" id="cd02651">
    <property type="entry name" value="nuc_hydro_IU_UC_XIUA"/>
    <property type="match status" value="1"/>
</dbReference>
<protein>
    <recommendedName>
        <fullName evidence="3">Inosine/uridine-preferring nucleoside hydrolase domain-containing protein</fullName>
    </recommendedName>
</protein>
<accession>A0A4R5NA85</accession>
<dbReference type="InterPro" id="IPR036452">
    <property type="entry name" value="Ribo_hydro-like"/>
</dbReference>
<comment type="caution">
    <text evidence="4">The sequence shown here is derived from an EMBL/GenBank/DDBJ whole genome shotgun (WGS) entry which is preliminary data.</text>
</comment>
<dbReference type="GO" id="GO:0005829">
    <property type="term" value="C:cytosol"/>
    <property type="evidence" value="ECO:0007669"/>
    <property type="project" value="TreeGrafter"/>
</dbReference>
<keyword evidence="2" id="KW-0326">Glycosidase</keyword>
<reference evidence="4 5" key="1">
    <citation type="journal article" date="2019" name="Appl. Microbiol. Biotechnol.">
        <title>Uncovering carbohydrate metabolism through a genotype-phenotype association study of 56 lactic acid bacteria genomes.</title>
        <authorList>
            <person name="Buron-Moles G."/>
            <person name="Chailyan A."/>
            <person name="Dolejs I."/>
            <person name="Forster J."/>
            <person name="Miks M.H."/>
        </authorList>
    </citation>
    <scope>NUCLEOTIDE SEQUENCE [LARGE SCALE GENOMIC DNA]</scope>
    <source>
        <strain evidence="4 5">ATCC 700006</strain>
    </source>
</reference>
<evidence type="ECO:0000313" key="4">
    <source>
        <dbReference type="EMBL" id="TDG68513.1"/>
    </source>
</evidence>
<evidence type="ECO:0000313" key="5">
    <source>
        <dbReference type="Proteomes" id="UP000295681"/>
    </source>
</evidence>
<name>A0A4R5NA85_9LACO</name>
<organism evidence="4 5">
    <name type="scientific">Leuconostoc fallax</name>
    <dbReference type="NCBI Taxonomy" id="1251"/>
    <lineage>
        <taxon>Bacteria</taxon>
        <taxon>Bacillati</taxon>
        <taxon>Bacillota</taxon>
        <taxon>Bacilli</taxon>
        <taxon>Lactobacillales</taxon>
        <taxon>Lactobacillaceae</taxon>
        <taxon>Leuconostoc</taxon>
    </lineage>
</organism>
<dbReference type="Proteomes" id="UP000295681">
    <property type="component" value="Unassembled WGS sequence"/>
</dbReference>
<dbReference type="STRING" id="907931.GCA_000165675_01717"/>
<evidence type="ECO:0000256" key="1">
    <source>
        <dbReference type="ARBA" id="ARBA00022801"/>
    </source>
</evidence>
<dbReference type="EMBL" id="PUFI01000013">
    <property type="protein sequence ID" value="TDG68513.1"/>
    <property type="molecule type" value="Genomic_DNA"/>
</dbReference>
<dbReference type="InterPro" id="IPR001910">
    <property type="entry name" value="Inosine/uridine_hydrolase_dom"/>
</dbReference>
<dbReference type="PANTHER" id="PTHR12304:SF15">
    <property type="entry name" value="NON-SPECIFIC RIBONUCLEOSIDE HYDROLASE RIHC"/>
    <property type="match status" value="1"/>
</dbReference>
<dbReference type="Pfam" id="PF01156">
    <property type="entry name" value="IU_nuc_hydro"/>
    <property type="match status" value="1"/>
</dbReference>
<evidence type="ECO:0000259" key="3">
    <source>
        <dbReference type="Pfam" id="PF01156"/>
    </source>
</evidence>
<dbReference type="GO" id="GO:0008477">
    <property type="term" value="F:purine nucleosidase activity"/>
    <property type="evidence" value="ECO:0007669"/>
    <property type="project" value="TreeGrafter"/>
</dbReference>
<dbReference type="Gene3D" id="3.90.245.10">
    <property type="entry name" value="Ribonucleoside hydrolase-like"/>
    <property type="match status" value="1"/>
</dbReference>
<dbReference type="InterPro" id="IPR023186">
    <property type="entry name" value="IUNH"/>
</dbReference>
<sequence length="315" mass="34087">MHKTPIIFDTDPGIDDAAAISILLTNPAFDVKLMTSVAGNVTVDKTTTNILKLAHFFNRQDIKVARGAEKPLVKKFEDASHIHGESGMPGYDFGEVQTTILDLSAVDAMVEVLQSSPEKVTVVAVGAFTNIANLITQHPEVISKIERLVVMGGSLSGGNMTSVAEFNVFTDPDAAKIVFNSGLDITMIGLDVTLKALISGDTVAKLQGANETGRMLTAMMAFYGDNEETGKPMHDVNTLYYLLHPESYQLVDYWVDVVTDGPAIGGTVADIRHAYHDKHNVHVALGVDRPAFEQWFIAAIGQISDEQINMGKVEI</sequence>
<dbReference type="GO" id="GO:0006152">
    <property type="term" value="P:purine nucleoside catabolic process"/>
    <property type="evidence" value="ECO:0007669"/>
    <property type="project" value="TreeGrafter"/>
</dbReference>